<evidence type="ECO:0000313" key="1">
    <source>
        <dbReference type="EMBL" id="KAG0427122.1"/>
    </source>
</evidence>
<gene>
    <name evidence="1" type="ORF">HPB47_025796</name>
</gene>
<dbReference type="EMBL" id="JABSTQ010009654">
    <property type="protein sequence ID" value="KAG0427122.1"/>
    <property type="molecule type" value="Genomic_DNA"/>
</dbReference>
<organism evidence="1 2">
    <name type="scientific">Ixodes persulcatus</name>
    <name type="common">Taiga tick</name>
    <dbReference type="NCBI Taxonomy" id="34615"/>
    <lineage>
        <taxon>Eukaryota</taxon>
        <taxon>Metazoa</taxon>
        <taxon>Ecdysozoa</taxon>
        <taxon>Arthropoda</taxon>
        <taxon>Chelicerata</taxon>
        <taxon>Arachnida</taxon>
        <taxon>Acari</taxon>
        <taxon>Parasitiformes</taxon>
        <taxon>Ixodida</taxon>
        <taxon>Ixodoidea</taxon>
        <taxon>Ixodidae</taxon>
        <taxon>Ixodinae</taxon>
        <taxon>Ixodes</taxon>
    </lineage>
</organism>
<sequence length="126" mass="13560">MLPVRSYSVRMKRRNRETEASFRKSLYRRRGGPANGSNENTPADSPQTPVRRTFVARTGPLRSSVRSTVSSVGSPVRTSAAVTAASAASTSSPKVVCTPAPKPPGNLSASVRWCTDCFDVDQYAVQ</sequence>
<dbReference type="Proteomes" id="UP000805193">
    <property type="component" value="Unassembled WGS sequence"/>
</dbReference>
<comment type="caution">
    <text evidence="1">The sequence shown here is derived from an EMBL/GenBank/DDBJ whole genome shotgun (WGS) entry which is preliminary data.</text>
</comment>
<keyword evidence="2" id="KW-1185">Reference proteome</keyword>
<reference evidence="1 2" key="1">
    <citation type="journal article" date="2020" name="Cell">
        <title>Large-Scale Comparative Analyses of Tick Genomes Elucidate Their Genetic Diversity and Vector Capacities.</title>
        <authorList>
            <consortium name="Tick Genome and Microbiome Consortium (TIGMIC)"/>
            <person name="Jia N."/>
            <person name="Wang J."/>
            <person name="Shi W."/>
            <person name="Du L."/>
            <person name="Sun Y."/>
            <person name="Zhan W."/>
            <person name="Jiang J.F."/>
            <person name="Wang Q."/>
            <person name="Zhang B."/>
            <person name="Ji P."/>
            <person name="Bell-Sakyi L."/>
            <person name="Cui X.M."/>
            <person name="Yuan T.T."/>
            <person name="Jiang B.G."/>
            <person name="Yang W.F."/>
            <person name="Lam T.T."/>
            <person name="Chang Q.C."/>
            <person name="Ding S.J."/>
            <person name="Wang X.J."/>
            <person name="Zhu J.G."/>
            <person name="Ruan X.D."/>
            <person name="Zhao L."/>
            <person name="Wei J.T."/>
            <person name="Ye R.Z."/>
            <person name="Que T.C."/>
            <person name="Du C.H."/>
            <person name="Zhou Y.H."/>
            <person name="Cheng J.X."/>
            <person name="Dai P.F."/>
            <person name="Guo W.B."/>
            <person name="Han X.H."/>
            <person name="Huang E.J."/>
            <person name="Li L.F."/>
            <person name="Wei W."/>
            <person name="Gao Y.C."/>
            <person name="Liu J.Z."/>
            <person name="Shao H.Z."/>
            <person name="Wang X."/>
            <person name="Wang C.C."/>
            <person name="Yang T.C."/>
            <person name="Huo Q.B."/>
            <person name="Li W."/>
            <person name="Chen H.Y."/>
            <person name="Chen S.E."/>
            <person name="Zhou L.G."/>
            <person name="Ni X.B."/>
            <person name="Tian J.H."/>
            <person name="Sheng Y."/>
            <person name="Liu T."/>
            <person name="Pan Y.S."/>
            <person name="Xia L.Y."/>
            <person name="Li J."/>
            <person name="Zhao F."/>
            <person name="Cao W.C."/>
        </authorList>
    </citation>
    <scope>NUCLEOTIDE SEQUENCE [LARGE SCALE GENOMIC DNA]</scope>
    <source>
        <strain evidence="1">Iper-2018</strain>
    </source>
</reference>
<evidence type="ECO:0000313" key="2">
    <source>
        <dbReference type="Proteomes" id="UP000805193"/>
    </source>
</evidence>
<accession>A0AC60Q2H5</accession>
<name>A0AC60Q2H5_IXOPE</name>
<protein>
    <submittedName>
        <fullName evidence="1">Uncharacterized protein</fullName>
    </submittedName>
</protein>
<proteinExistence type="predicted"/>